<proteinExistence type="predicted"/>
<dbReference type="AlphaFoldDB" id="A0A943DCW7"/>
<evidence type="ECO:0000313" key="2">
    <source>
        <dbReference type="EMBL" id="MBS5331291.1"/>
    </source>
</evidence>
<organism evidence="2 3">
    <name type="scientific">Subdoligranulum variabile</name>
    <dbReference type="NCBI Taxonomy" id="214851"/>
    <lineage>
        <taxon>Bacteria</taxon>
        <taxon>Bacillati</taxon>
        <taxon>Bacillota</taxon>
        <taxon>Clostridia</taxon>
        <taxon>Eubacteriales</taxon>
        <taxon>Oscillospiraceae</taxon>
        <taxon>Subdoligranulum</taxon>
    </lineage>
</organism>
<accession>A0A943DCW7</accession>
<feature type="compositionally biased region" description="Low complexity" evidence="1">
    <location>
        <begin position="78"/>
        <end position="87"/>
    </location>
</feature>
<evidence type="ECO:0000256" key="1">
    <source>
        <dbReference type="SAM" id="MobiDB-lite"/>
    </source>
</evidence>
<comment type="caution">
    <text evidence="2">The sequence shown here is derived from an EMBL/GenBank/DDBJ whole genome shotgun (WGS) entry which is preliminary data.</text>
</comment>
<protein>
    <submittedName>
        <fullName evidence="2">Uncharacterized protein</fullName>
    </submittedName>
</protein>
<reference evidence="2" key="1">
    <citation type="submission" date="2021-02" db="EMBL/GenBank/DDBJ databases">
        <title>Infant gut strain persistence is associated with maternal origin, phylogeny, and functional potential including surface adhesion and iron acquisition.</title>
        <authorList>
            <person name="Lou Y.C."/>
        </authorList>
    </citation>
    <scope>NUCLEOTIDE SEQUENCE</scope>
    <source>
        <strain evidence="2">L3_101_000M1_dasL3_101_000M1_concoct_87</strain>
    </source>
</reference>
<dbReference type="EMBL" id="JAGZGG010000003">
    <property type="protein sequence ID" value="MBS5331291.1"/>
    <property type="molecule type" value="Genomic_DNA"/>
</dbReference>
<name>A0A943DCW7_9FIRM</name>
<feature type="region of interest" description="Disordered" evidence="1">
    <location>
        <begin position="73"/>
        <end position="108"/>
    </location>
</feature>
<gene>
    <name evidence="2" type="ORF">KHY36_02025</name>
</gene>
<evidence type="ECO:0000313" key="3">
    <source>
        <dbReference type="Proteomes" id="UP000759273"/>
    </source>
</evidence>
<dbReference type="Proteomes" id="UP000759273">
    <property type="component" value="Unassembled WGS sequence"/>
</dbReference>
<sequence>MIIVEKNPGQKIDYEVNKTKITFDDDLTLNLAKREEDYAVHIDVCFDEDGALCIGAAAGRSYVAQIDIPPRQYKEVPATSAETTTGEAADDADGSHTPQQTTAREPLPLDMNTVTLTLWSIE</sequence>